<gene>
    <name evidence="1" type="ordered locus">Pcar_3417</name>
</gene>
<name>J9UJI9_SYNC1</name>
<dbReference type="Proteomes" id="UP000002534">
    <property type="component" value="Chromosome"/>
</dbReference>
<reference evidence="1 2" key="2">
    <citation type="journal article" date="2012" name="BMC Genomics">
        <title>The genome of Pelobacter carbinolicus reveals surprising metabolic capabilities and physiological features.</title>
        <authorList>
            <person name="Aklujkar M."/>
            <person name="Haveman S.A."/>
            <person name="Didonato R.Jr."/>
            <person name="Chertkov O."/>
            <person name="Han C.S."/>
            <person name="Land M.L."/>
            <person name="Brown P."/>
            <person name="Lovley D.R."/>
        </authorList>
    </citation>
    <scope>NUCLEOTIDE SEQUENCE [LARGE SCALE GENOMIC DNA]</scope>
    <source>
        <strain evidence="2">DSM 2380 / NBRC 103641 / GraBd1</strain>
    </source>
</reference>
<dbReference type="KEGG" id="pca:Pcar_3417"/>
<dbReference type="EMBL" id="CP000142">
    <property type="protein sequence ID" value="AFR67590.1"/>
    <property type="molecule type" value="Genomic_DNA"/>
</dbReference>
<dbReference type="AlphaFoldDB" id="J9UJI9"/>
<keyword evidence="2" id="KW-1185">Reference proteome</keyword>
<sequence length="46" mass="5596">MISGYFSLKHFTKIGFFKNFLANAKWWSRIRIDHIILWQKKAEPKV</sequence>
<proteinExistence type="predicted"/>
<accession>J9UJI9</accession>
<reference evidence="2" key="1">
    <citation type="submission" date="2005-10" db="EMBL/GenBank/DDBJ databases">
        <title>Complete sequence of Pelobacter carbinolicus DSM 2380.</title>
        <authorList>
            <person name="Copeland A."/>
            <person name="Lucas S."/>
            <person name="Lapidus A."/>
            <person name="Barry K."/>
            <person name="Detter J.C."/>
            <person name="Glavina T."/>
            <person name="Hammon N."/>
            <person name="Israni S."/>
            <person name="Pitluck S."/>
            <person name="Chertkov O."/>
            <person name="Schmutz J."/>
            <person name="Larimer F."/>
            <person name="Land M."/>
            <person name="Kyrpides N."/>
            <person name="Ivanova N."/>
            <person name="Richardson P."/>
        </authorList>
    </citation>
    <scope>NUCLEOTIDE SEQUENCE [LARGE SCALE GENOMIC DNA]</scope>
    <source>
        <strain evidence="2">DSM 2380 / NBRC 103641 / GraBd1</strain>
    </source>
</reference>
<dbReference type="STRING" id="338963.Pcar_3417"/>
<dbReference type="HOGENOM" id="CLU_3186970_0_0_7"/>
<evidence type="ECO:0000313" key="2">
    <source>
        <dbReference type="Proteomes" id="UP000002534"/>
    </source>
</evidence>
<evidence type="ECO:0000313" key="1">
    <source>
        <dbReference type="EMBL" id="AFR67590.1"/>
    </source>
</evidence>
<protein>
    <submittedName>
        <fullName evidence="1">Uncharacterized protein</fullName>
    </submittedName>
</protein>
<organism evidence="1 2">
    <name type="scientific">Syntrophotalea carbinolica (strain DSM 2380 / NBRC 103641 / GraBd1)</name>
    <name type="common">Pelobacter carbinolicus</name>
    <dbReference type="NCBI Taxonomy" id="338963"/>
    <lineage>
        <taxon>Bacteria</taxon>
        <taxon>Pseudomonadati</taxon>
        <taxon>Thermodesulfobacteriota</taxon>
        <taxon>Desulfuromonadia</taxon>
        <taxon>Desulfuromonadales</taxon>
        <taxon>Syntrophotaleaceae</taxon>
        <taxon>Syntrophotalea</taxon>
    </lineage>
</organism>